<dbReference type="InterPro" id="IPR036388">
    <property type="entry name" value="WH-like_DNA-bd_sf"/>
</dbReference>
<evidence type="ECO:0000259" key="1">
    <source>
        <dbReference type="Pfam" id="PF07638"/>
    </source>
</evidence>
<feature type="domain" description="RNA polymerase sigma-70 ECF-like HTH" evidence="1">
    <location>
        <begin position="22"/>
        <end position="189"/>
    </location>
</feature>
<dbReference type="Gene3D" id="1.10.10.10">
    <property type="entry name" value="Winged helix-like DNA-binding domain superfamily/Winged helix DNA-binding domain"/>
    <property type="match status" value="1"/>
</dbReference>
<dbReference type="InterPro" id="IPR014284">
    <property type="entry name" value="RNA_pol_sigma-70_dom"/>
</dbReference>
<keyword evidence="3" id="KW-1185">Reference proteome</keyword>
<dbReference type="NCBIfam" id="TIGR02999">
    <property type="entry name" value="Sig-70_X6"/>
    <property type="match status" value="1"/>
</dbReference>
<dbReference type="SUPFAM" id="SSF88659">
    <property type="entry name" value="Sigma3 and sigma4 domains of RNA polymerase sigma factors"/>
    <property type="match status" value="1"/>
</dbReference>
<dbReference type="InterPro" id="IPR011517">
    <property type="entry name" value="RNA_pol_sigma70_ECF-like"/>
</dbReference>
<dbReference type="InterPro" id="IPR013324">
    <property type="entry name" value="RNA_pol_sigma_r3/r4-like"/>
</dbReference>
<evidence type="ECO:0000313" key="2">
    <source>
        <dbReference type="EMBL" id="TWU57912.1"/>
    </source>
</evidence>
<dbReference type="Pfam" id="PF07638">
    <property type="entry name" value="Sigma70_ECF"/>
    <property type="match status" value="1"/>
</dbReference>
<gene>
    <name evidence="2" type="ORF">Poly59_08210</name>
</gene>
<proteinExistence type="predicted"/>
<name>A0A5C6FAW9_9BACT</name>
<evidence type="ECO:0000313" key="3">
    <source>
        <dbReference type="Proteomes" id="UP000317977"/>
    </source>
</evidence>
<sequence length="205" mass="23039">MPPASNPTSNIESGFPTERGLLQFYHELRRLAKSMLARESPGQTLQATALVHEAYLRLGGPAGDDVSLSIATPTWENRAHFLASAADAMRRILIDSARKKQSLKRGGDRRRQDIDLDHWVSSESPSDFLDLNAALDKLQQQSPDKAMVVKLRYFVGLTIDETAEVLELSPPTVKRYWAYCRVWLRREIESPDHGCDTGPTEDFDS</sequence>
<dbReference type="GO" id="GO:0006352">
    <property type="term" value="P:DNA-templated transcription initiation"/>
    <property type="evidence" value="ECO:0007669"/>
    <property type="project" value="InterPro"/>
</dbReference>
<organism evidence="2 3">
    <name type="scientific">Rubripirellula reticaptiva</name>
    <dbReference type="NCBI Taxonomy" id="2528013"/>
    <lineage>
        <taxon>Bacteria</taxon>
        <taxon>Pseudomonadati</taxon>
        <taxon>Planctomycetota</taxon>
        <taxon>Planctomycetia</taxon>
        <taxon>Pirellulales</taxon>
        <taxon>Pirellulaceae</taxon>
        <taxon>Rubripirellula</taxon>
    </lineage>
</organism>
<dbReference type="Proteomes" id="UP000317977">
    <property type="component" value="Unassembled WGS sequence"/>
</dbReference>
<dbReference type="RefSeq" id="WP_146532725.1">
    <property type="nucleotide sequence ID" value="NZ_SJPX01000001.1"/>
</dbReference>
<dbReference type="OrthoDB" id="278371at2"/>
<dbReference type="EMBL" id="SJPX01000001">
    <property type="protein sequence ID" value="TWU57912.1"/>
    <property type="molecule type" value="Genomic_DNA"/>
</dbReference>
<accession>A0A5C6FAW9</accession>
<reference evidence="2 3" key="1">
    <citation type="submission" date="2019-02" db="EMBL/GenBank/DDBJ databases">
        <title>Deep-cultivation of Planctomycetes and their phenomic and genomic characterization uncovers novel biology.</title>
        <authorList>
            <person name="Wiegand S."/>
            <person name="Jogler M."/>
            <person name="Boedeker C."/>
            <person name="Pinto D."/>
            <person name="Vollmers J."/>
            <person name="Rivas-Marin E."/>
            <person name="Kohn T."/>
            <person name="Peeters S.H."/>
            <person name="Heuer A."/>
            <person name="Rast P."/>
            <person name="Oberbeckmann S."/>
            <person name="Bunk B."/>
            <person name="Jeske O."/>
            <person name="Meyerdierks A."/>
            <person name="Storesund J.E."/>
            <person name="Kallscheuer N."/>
            <person name="Luecker S."/>
            <person name="Lage O.M."/>
            <person name="Pohl T."/>
            <person name="Merkel B.J."/>
            <person name="Hornburger P."/>
            <person name="Mueller R.-W."/>
            <person name="Bruemmer F."/>
            <person name="Labrenz M."/>
            <person name="Spormann A.M."/>
            <person name="Op Den Camp H."/>
            <person name="Overmann J."/>
            <person name="Amann R."/>
            <person name="Jetten M.S.M."/>
            <person name="Mascher T."/>
            <person name="Medema M.H."/>
            <person name="Devos D.P."/>
            <person name="Kaster A.-K."/>
            <person name="Ovreas L."/>
            <person name="Rohde M."/>
            <person name="Galperin M.Y."/>
            <person name="Jogler C."/>
        </authorList>
    </citation>
    <scope>NUCLEOTIDE SEQUENCE [LARGE SCALE GENOMIC DNA]</scope>
    <source>
        <strain evidence="2 3">Poly59</strain>
    </source>
</reference>
<comment type="caution">
    <text evidence="2">The sequence shown here is derived from an EMBL/GenBank/DDBJ whole genome shotgun (WGS) entry which is preliminary data.</text>
</comment>
<dbReference type="InterPro" id="IPR053812">
    <property type="entry name" value="HTH_Sigma70_ECF-like"/>
</dbReference>
<protein>
    <submittedName>
        <fullName evidence="2">RNA polymerase sigma factor SigL</fullName>
    </submittedName>
</protein>
<dbReference type="NCBIfam" id="TIGR02937">
    <property type="entry name" value="sigma70-ECF"/>
    <property type="match status" value="1"/>
</dbReference>
<dbReference type="GO" id="GO:0003700">
    <property type="term" value="F:DNA-binding transcription factor activity"/>
    <property type="evidence" value="ECO:0007669"/>
    <property type="project" value="InterPro"/>
</dbReference>
<dbReference type="AlphaFoldDB" id="A0A5C6FAW9"/>